<dbReference type="OrthoDB" id="10571564at2759"/>
<dbReference type="Gene3D" id="1.25.40.20">
    <property type="entry name" value="Ankyrin repeat-containing domain"/>
    <property type="match status" value="1"/>
</dbReference>
<gene>
    <name evidence="1" type="ORF">ACHHYP_05405</name>
</gene>
<evidence type="ECO:0000313" key="1">
    <source>
        <dbReference type="EMBL" id="OQR99656.1"/>
    </source>
</evidence>
<dbReference type="SUPFAM" id="SSF48403">
    <property type="entry name" value="Ankyrin repeat"/>
    <property type="match status" value="1"/>
</dbReference>
<keyword evidence="2" id="KW-1185">Reference proteome</keyword>
<dbReference type="InterPro" id="IPR052050">
    <property type="entry name" value="SecEffector_AnkRepeat"/>
</dbReference>
<dbReference type="EMBL" id="JNBR01000049">
    <property type="protein sequence ID" value="OQR99656.1"/>
    <property type="molecule type" value="Genomic_DNA"/>
</dbReference>
<sequence>MPLDAVLLPRSSSSGNSYSSASAVVAQPELVAFILSYQCGVKEKLHVVFGTYRAMLEKMHYHHHPDLAQLVDPPLFRGYVLSRLVEDGEVADALDILRYFGPNECILPERMPPNRAYTLDNAARHRSLPLLVALHERDFGFCSARAMNSAADHGDLHIVRFLHDYRDEGCTHQAFELAIKHRQVRVLEFLRAHRPGDEFRADDAVARNQVPRRRRQVPRATSAHAVLTQPDLVESITVYQVGTTYVLRDIFTTHVEKLQQVQYRHNPELRQLVDPLLLRGYILCRLLEDGDVSGAIAILQAYSPADVQMPAYLSPARRRTMDNAVRARSLPVLVCLHERSFGECSVDAMDTAAANGDLEIVQYLHEQRIEGCSRRAFKLAKKNRHMEVLAFLRTHRPQDEFVDAPACAVIVLTSPELLDLIFSYQSGIEYGLNHVFKIYLDKLEAIQYTHHPAYCRLVDPRYLRGYILCRLLDEGDHAMAMVLLQSYPHGEIIIMEGLPFNLRQTMDHAARAGNLPLLRLLHERNLGYCSKHAMDGAAQNGDLKIVKFLHRYRTEGCSRRAFKKAKKHPPVLAFLTTYRPHEKNTPTPEAYGRVLCNTMKRPCKWFIA</sequence>
<evidence type="ECO:0008006" key="3">
    <source>
        <dbReference type="Google" id="ProtNLM"/>
    </source>
</evidence>
<organism evidence="1 2">
    <name type="scientific">Achlya hypogyna</name>
    <name type="common">Oomycete</name>
    <name type="synonym">Protoachlya hypogyna</name>
    <dbReference type="NCBI Taxonomy" id="1202772"/>
    <lineage>
        <taxon>Eukaryota</taxon>
        <taxon>Sar</taxon>
        <taxon>Stramenopiles</taxon>
        <taxon>Oomycota</taxon>
        <taxon>Saprolegniomycetes</taxon>
        <taxon>Saprolegniales</taxon>
        <taxon>Achlyaceae</taxon>
        <taxon>Achlya</taxon>
    </lineage>
</organism>
<dbReference type="PANTHER" id="PTHR46586:SF3">
    <property type="entry name" value="ANKYRIN REPEAT-CONTAINING PROTEIN"/>
    <property type="match status" value="1"/>
</dbReference>
<dbReference type="PANTHER" id="PTHR46586">
    <property type="entry name" value="ANKYRIN REPEAT-CONTAINING PROTEIN"/>
    <property type="match status" value="1"/>
</dbReference>
<dbReference type="Proteomes" id="UP000243579">
    <property type="component" value="Unassembled WGS sequence"/>
</dbReference>
<dbReference type="AlphaFoldDB" id="A0A1V9ZNV5"/>
<proteinExistence type="predicted"/>
<name>A0A1V9ZNV5_ACHHY</name>
<reference evidence="1 2" key="1">
    <citation type="journal article" date="2014" name="Genome Biol. Evol.">
        <title>The secreted proteins of Achlya hypogyna and Thraustotheca clavata identify the ancestral oomycete secretome and reveal gene acquisitions by horizontal gene transfer.</title>
        <authorList>
            <person name="Misner I."/>
            <person name="Blouin N."/>
            <person name="Leonard G."/>
            <person name="Richards T.A."/>
            <person name="Lane C.E."/>
        </authorList>
    </citation>
    <scope>NUCLEOTIDE SEQUENCE [LARGE SCALE GENOMIC DNA]</scope>
    <source>
        <strain evidence="1 2">ATCC 48635</strain>
    </source>
</reference>
<comment type="caution">
    <text evidence="1">The sequence shown here is derived from an EMBL/GenBank/DDBJ whole genome shotgun (WGS) entry which is preliminary data.</text>
</comment>
<evidence type="ECO:0000313" key="2">
    <source>
        <dbReference type="Proteomes" id="UP000243579"/>
    </source>
</evidence>
<protein>
    <recommendedName>
        <fullName evidence="3">Ankyrin repeat protein</fullName>
    </recommendedName>
</protein>
<dbReference type="InterPro" id="IPR036770">
    <property type="entry name" value="Ankyrin_rpt-contain_sf"/>
</dbReference>
<accession>A0A1V9ZNV5</accession>